<comment type="caution">
    <text evidence="1">The sequence shown here is derived from an EMBL/GenBank/DDBJ whole genome shotgun (WGS) entry which is preliminary data.</text>
</comment>
<proteinExistence type="predicted"/>
<accession>A0A7W7PW11</accession>
<evidence type="ECO:0000313" key="1">
    <source>
        <dbReference type="EMBL" id="MBB4902329.1"/>
    </source>
</evidence>
<reference evidence="1 2" key="1">
    <citation type="submission" date="2020-08" db="EMBL/GenBank/DDBJ databases">
        <title>Genomic Encyclopedia of Type Strains, Phase III (KMG-III): the genomes of soil and plant-associated and newly described type strains.</title>
        <authorList>
            <person name="Whitman W."/>
        </authorList>
    </citation>
    <scope>NUCLEOTIDE SEQUENCE [LARGE SCALE GENOMIC DNA]</scope>
    <source>
        <strain evidence="1 2">CECT 3273</strain>
    </source>
</reference>
<dbReference type="AlphaFoldDB" id="A0A7W7PW11"/>
<organism evidence="1 2">
    <name type="scientific">Streptomyces griseomycini</name>
    <dbReference type="NCBI Taxonomy" id="66895"/>
    <lineage>
        <taxon>Bacteria</taxon>
        <taxon>Bacillati</taxon>
        <taxon>Actinomycetota</taxon>
        <taxon>Actinomycetes</taxon>
        <taxon>Kitasatosporales</taxon>
        <taxon>Streptomycetaceae</taxon>
        <taxon>Streptomyces</taxon>
    </lineage>
</organism>
<protein>
    <submittedName>
        <fullName evidence="1">Uncharacterized protein</fullName>
    </submittedName>
</protein>
<evidence type="ECO:0000313" key="2">
    <source>
        <dbReference type="Proteomes" id="UP000579523"/>
    </source>
</evidence>
<dbReference type="EMBL" id="JACHJI010000015">
    <property type="protein sequence ID" value="MBB4902329.1"/>
    <property type="molecule type" value="Genomic_DNA"/>
</dbReference>
<name>A0A7W7PW11_9ACTN</name>
<gene>
    <name evidence="1" type="ORF">FHS37_006421</name>
</gene>
<dbReference type="Proteomes" id="UP000579523">
    <property type="component" value="Unassembled WGS sequence"/>
</dbReference>
<sequence length="46" mass="4646">MLHVGVVRGARLSAVDIAAVRLRRGDGDPAVAGPGRVSGELALPGR</sequence>
<keyword evidence="2" id="KW-1185">Reference proteome</keyword>